<dbReference type="Proteomes" id="UP000536179">
    <property type="component" value="Unassembled WGS sequence"/>
</dbReference>
<dbReference type="EMBL" id="JACHXU010000019">
    <property type="protein sequence ID" value="MBB3208966.1"/>
    <property type="molecule type" value="Genomic_DNA"/>
</dbReference>
<protein>
    <submittedName>
        <fullName evidence="1">Uncharacterized protein</fullName>
    </submittedName>
</protein>
<proteinExistence type="predicted"/>
<keyword evidence="2" id="KW-1185">Reference proteome</keyword>
<name>A0A7W5E2H3_9BACT</name>
<evidence type="ECO:0000313" key="2">
    <source>
        <dbReference type="Proteomes" id="UP000536179"/>
    </source>
</evidence>
<reference evidence="1 2" key="1">
    <citation type="submission" date="2020-08" db="EMBL/GenBank/DDBJ databases">
        <title>Genomic Encyclopedia of Type Strains, Phase III (KMG-III): the genomes of soil and plant-associated and newly described type strains.</title>
        <authorList>
            <person name="Whitman W."/>
        </authorList>
    </citation>
    <scope>NUCLEOTIDE SEQUENCE [LARGE SCALE GENOMIC DNA]</scope>
    <source>
        <strain evidence="1 2">CECT 8075</strain>
    </source>
</reference>
<dbReference type="RefSeq" id="WP_184307231.1">
    <property type="nucleotide sequence ID" value="NZ_JACHXU010000019.1"/>
</dbReference>
<accession>A0A7W5E2H3</accession>
<evidence type="ECO:0000313" key="1">
    <source>
        <dbReference type="EMBL" id="MBB3208966.1"/>
    </source>
</evidence>
<gene>
    <name evidence="1" type="ORF">FHS27_004800</name>
</gene>
<comment type="caution">
    <text evidence="1">The sequence shown here is derived from an EMBL/GenBank/DDBJ whole genome shotgun (WGS) entry which is preliminary data.</text>
</comment>
<sequence length="163" mass="17736">MNRMNVRRRSRRGSAILLCFLAMAVISVASIAIARSHRRLNIRRSVLLSSVQGKLIADALTHRQIAYQRINPAPVLAPIDKTLALVTGFENATAKVVSVDPSEQTLEMDISLYPGSPVIRRQKIRYGSGPVPVSGATPVKTPSPVTATPITKTPTVIRVRDAF</sequence>
<dbReference type="AlphaFoldDB" id="A0A7W5E2H3"/>
<organism evidence="1 2">
    <name type="scientific">Aporhodopirellula rubra</name>
    <dbReference type="NCBI Taxonomy" id="980271"/>
    <lineage>
        <taxon>Bacteria</taxon>
        <taxon>Pseudomonadati</taxon>
        <taxon>Planctomycetota</taxon>
        <taxon>Planctomycetia</taxon>
        <taxon>Pirellulales</taxon>
        <taxon>Pirellulaceae</taxon>
        <taxon>Aporhodopirellula</taxon>
    </lineage>
</organism>